<keyword evidence="1" id="KW-1133">Transmembrane helix</keyword>
<protein>
    <submittedName>
        <fullName evidence="2">TIGR02588 family protein</fullName>
    </submittedName>
</protein>
<sequence>MDDKRQLPESTSWLEWAVAGIGAAFIAATLGYLIYFGVTYPSGPPDIIITPTSYRALSDGHLVEFTAQNNGNSTAANLVVKGALMDGGEVVEESEMTLDYLPQKAERTGGLIFENDPSEYQVKLQATGYSAP</sequence>
<organism evidence="2 3">
    <name type="scientific">Halodurantibacterium flavum</name>
    <dbReference type="NCBI Taxonomy" id="1382802"/>
    <lineage>
        <taxon>Bacteria</taxon>
        <taxon>Pseudomonadati</taxon>
        <taxon>Pseudomonadota</taxon>
        <taxon>Alphaproteobacteria</taxon>
        <taxon>Rhodobacterales</taxon>
        <taxon>Paracoccaceae</taxon>
        <taxon>Halodurantibacterium</taxon>
    </lineage>
</organism>
<keyword evidence="1" id="KW-0812">Transmembrane</keyword>
<keyword evidence="1" id="KW-0472">Membrane</keyword>
<keyword evidence="3" id="KW-1185">Reference proteome</keyword>
<name>A0ABW4S868_9RHOB</name>
<reference evidence="3" key="1">
    <citation type="journal article" date="2019" name="Int. J. Syst. Evol. Microbiol.">
        <title>The Global Catalogue of Microorganisms (GCM) 10K type strain sequencing project: providing services to taxonomists for standard genome sequencing and annotation.</title>
        <authorList>
            <consortium name="The Broad Institute Genomics Platform"/>
            <consortium name="The Broad Institute Genome Sequencing Center for Infectious Disease"/>
            <person name="Wu L."/>
            <person name="Ma J."/>
        </authorList>
    </citation>
    <scope>NUCLEOTIDE SEQUENCE [LARGE SCALE GENOMIC DNA]</scope>
    <source>
        <strain evidence="3">CGMCC 4.7242</strain>
    </source>
</reference>
<feature type="transmembrane region" description="Helical" evidence="1">
    <location>
        <begin position="16"/>
        <end position="38"/>
    </location>
</feature>
<dbReference type="Proteomes" id="UP001597353">
    <property type="component" value="Unassembled WGS sequence"/>
</dbReference>
<proteinExistence type="predicted"/>
<evidence type="ECO:0000256" key="1">
    <source>
        <dbReference type="SAM" id="Phobius"/>
    </source>
</evidence>
<comment type="caution">
    <text evidence="2">The sequence shown here is derived from an EMBL/GenBank/DDBJ whole genome shotgun (WGS) entry which is preliminary data.</text>
</comment>
<accession>A0ABW4S868</accession>
<dbReference type="InterPro" id="IPR013417">
    <property type="entry name" value="CHP02588"/>
</dbReference>
<evidence type="ECO:0000313" key="3">
    <source>
        <dbReference type="Proteomes" id="UP001597353"/>
    </source>
</evidence>
<dbReference type="NCBIfam" id="TIGR02588">
    <property type="entry name" value="TIGR02588 family protein"/>
    <property type="match status" value="1"/>
</dbReference>
<evidence type="ECO:0000313" key="2">
    <source>
        <dbReference type="EMBL" id="MFD1913780.1"/>
    </source>
</evidence>
<dbReference type="EMBL" id="JBHUGH010000013">
    <property type="protein sequence ID" value="MFD1913780.1"/>
    <property type="molecule type" value="Genomic_DNA"/>
</dbReference>
<gene>
    <name evidence="2" type="ORF">ACFSGJ_16320</name>
</gene>
<dbReference type="RefSeq" id="WP_390264215.1">
    <property type="nucleotide sequence ID" value="NZ_JBHUGH010000013.1"/>
</dbReference>